<feature type="transmembrane region" description="Helical" evidence="1">
    <location>
        <begin position="125"/>
        <end position="147"/>
    </location>
</feature>
<evidence type="ECO:0000313" key="2">
    <source>
        <dbReference type="Proteomes" id="UP000887574"/>
    </source>
</evidence>
<accession>A0A915D1Y7</accession>
<evidence type="ECO:0000313" key="3">
    <source>
        <dbReference type="WBParaSite" id="jg14537"/>
    </source>
</evidence>
<sequence length="175" mass="20517">MELYLLHPEKHRQLYGCINITVEDVPLEERQHIPEGIIFIALAAFYYYVIAFHLFWEGTFAVAIPLLYIVFALLFYAKSRKLEASKQVSKQQKLMLLQVFIISMLNFVTCSVYVSMMYIVPSKILIHFATFCWLHIHGFPPVIYLAFNPTIQKDAKQMWFSVLRRCKGQTKTKKS</sequence>
<dbReference type="Proteomes" id="UP000887574">
    <property type="component" value="Unplaced"/>
</dbReference>
<dbReference type="AlphaFoldDB" id="A0A915D1Y7"/>
<evidence type="ECO:0000256" key="1">
    <source>
        <dbReference type="SAM" id="Phobius"/>
    </source>
</evidence>
<feature type="transmembrane region" description="Helical" evidence="1">
    <location>
        <begin position="36"/>
        <end position="54"/>
    </location>
</feature>
<feature type="transmembrane region" description="Helical" evidence="1">
    <location>
        <begin position="97"/>
        <end position="119"/>
    </location>
</feature>
<dbReference type="SUPFAM" id="SSF81321">
    <property type="entry name" value="Family A G protein-coupled receptor-like"/>
    <property type="match status" value="1"/>
</dbReference>
<keyword evidence="2" id="KW-1185">Reference proteome</keyword>
<name>A0A915D1Y7_9BILA</name>
<keyword evidence="1" id="KW-0472">Membrane</keyword>
<organism evidence="2 3">
    <name type="scientific">Ditylenchus dipsaci</name>
    <dbReference type="NCBI Taxonomy" id="166011"/>
    <lineage>
        <taxon>Eukaryota</taxon>
        <taxon>Metazoa</taxon>
        <taxon>Ecdysozoa</taxon>
        <taxon>Nematoda</taxon>
        <taxon>Chromadorea</taxon>
        <taxon>Rhabditida</taxon>
        <taxon>Tylenchina</taxon>
        <taxon>Tylenchomorpha</taxon>
        <taxon>Sphaerularioidea</taxon>
        <taxon>Anguinidae</taxon>
        <taxon>Anguininae</taxon>
        <taxon>Ditylenchus</taxon>
    </lineage>
</organism>
<dbReference type="PANTHER" id="PTHR23021">
    <property type="entry name" value="SERPENTINE RECEPTOR, CLASS T"/>
    <property type="match status" value="1"/>
</dbReference>
<protein>
    <submittedName>
        <fullName evidence="3">G-protein coupled receptors family 1 profile domain-containing protein</fullName>
    </submittedName>
</protein>
<feature type="transmembrane region" description="Helical" evidence="1">
    <location>
        <begin position="60"/>
        <end position="77"/>
    </location>
</feature>
<dbReference type="Pfam" id="PF10321">
    <property type="entry name" value="7TM_GPCR_Srt"/>
    <property type="match status" value="1"/>
</dbReference>
<proteinExistence type="predicted"/>
<keyword evidence="1" id="KW-1133">Transmembrane helix</keyword>
<dbReference type="InterPro" id="IPR019425">
    <property type="entry name" value="7TM_GPCR_serpentine_rcpt_Srt"/>
</dbReference>
<reference evidence="3" key="1">
    <citation type="submission" date="2022-11" db="UniProtKB">
        <authorList>
            <consortium name="WormBaseParasite"/>
        </authorList>
    </citation>
    <scope>IDENTIFICATION</scope>
</reference>
<keyword evidence="1" id="KW-0812">Transmembrane</keyword>
<dbReference type="WBParaSite" id="jg14537">
    <property type="protein sequence ID" value="jg14537"/>
    <property type="gene ID" value="jg14537"/>
</dbReference>
<dbReference type="PANTHER" id="PTHR23021:SF11">
    <property type="entry name" value="SERPENTINE RECEPTOR, CLASS T"/>
    <property type="match status" value="1"/>
</dbReference>